<gene>
    <name evidence="1" type="ORF">D9X91_12080</name>
</gene>
<dbReference type="OrthoDB" id="2738543at2"/>
<evidence type="ECO:0000313" key="2">
    <source>
        <dbReference type="Proteomes" id="UP000276770"/>
    </source>
</evidence>
<proteinExistence type="predicted"/>
<protein>
    <submittedName>
        <fullName evidence="1">DUF2639 domain-containing protein</fullName>
    </submittedName>
</protein>
<name>A0A3L7K3E0_9BACI</name>
<dbReference type="Pfam" id="PF11121">
    <property type="entry name" value="DUF2639"/>
    <property type="match status" value="1"/>
</dbReference>
<dbReference type="AlphaFoldDB" id="A0A3L7K3E0"/>
<sequence>MAYRYSKGWFIQQLKSVGVTRHPIERRKLELYKTYIVRNLYEEKFALKEKKDL</sequence>
<accession>A0A3L7K3E0</accession>
<keyword evidence="2" id="KW-1185">Reference proteome</keyword>
<dbReference type="InterPro" id="IPR022580">
    <property type="entry name" value="DUF2639"/>
</dbReference>
<reference evidence="1 2" key="1">
    <citation type="submission" date="2018-10" db="EMBL/GenBank/DDBJ databases">
        <title>Falsibacillus sp. genome draft.</title>
        <authorList>
            <person name="Shi S."/>
        </authorList>
    </citation>
    <scope>NUCLEOTIDE SEQUENCE [LARGE SCALE GENOMIC DNA]</scope>
    <source>
        <strain evidence="1 2">GY 10110</strain>
    </source>
</reference>
<dbReference type="EMBL" id="RCVZ01000007">
    <property type="protein sequence ID" value="RLQ95222.1"/>
    <property type="molecule type" value="Genomic_DNA"/>
</dbReference>
<comment type="caution">
    <text evidence="1">The sequence shown here is derived from an EMBL/GenBank/DDBJ whole genome shotgun (WGS) entry which is preliminary data.</text>
</comment>
<dbReference type="Proteomes" id="UP000276770">
    <property type="component" value="Unassembled WGS sequence"/>
</dbReference>
<dbReference type="RefSeq" id="WP_121680877.1">
    <property type="nucleotide sequence ID" value="NZ_RCVZ01000007.1"/>
</dbReference>
<evidence type="ECO:0000313" key="1">
    <source>
        <dbReference type="EMBL" id="RLQ95222.1"/>
    </source>
</evidence>
<organism evidence="1 2">
    <name type="scientific">Falsibacillus albus</name>
    <dbReference type="NCBI Taxonomy" id="2478915"/>
    <lineage>
        <taxon>Bacteria</taxon>
        <taxon>Bacillati</taxon>
        <taxon>Bacillota</taxon>
        <taxon>Bacilli</taxon>
        <taxon>Bacillales</taxon>
        <taxon>Bacillaceae</taxon>
        <taxon>Falsibacillus</taxon>
    </lineage>
</organism>